<organism evidence="1 2">
    <name type="scientific">Leucogyrophana mollusca</name>
    <dbReference type="NCBI Taxonomy" id="85980"/>
    <lineage>
        <taxon>Eukaryota</taxon>
        <taxon>Fungi</taxon>
        <taxon>Dikarya</taxon>
        <taxon>Basidiomycota</taxon>
        <taxon>Agaricomycotina</taxon>
        <taxon>Agaricomycetes</taxon>
        <taxon>Agaricomycetidae</taxon>
        <taxon>Boletales</taxon>
        <taxon>Boletales incertae sedis</taxon>
        <taxon>Leucogyrophana</taxon>
    </lineage>
</organism>
<sequence length="293" mass="30812">MSASEAPYKSFAIAGAGPHIGLPIVQAFLALNVPILVLVRPTSTSTSTLPLADPNLKLAHVDYADTPAVSALLRAHSVDVLISAVSLVTGGVGAQTVLADAARDAGVRLFVPSEYGTPTRGDKSGAGLPKDQFAEYLTSIGIPWLRLYCGLFHEFVPWLAAVEETGKFLIVGKGETPNSFTSIPEVAQYLAHVLTTAPPSRLANTELRIEGQRATLAQFGALFAPSRTVAHVDALPLPAGDFRGFVQAKFEIGAGSSGWDCVTETDDAELARSGNALWEGHRWAGVGEVLGLQ</sequence>
<gene>
    <name evidence="1" type="ORF">BV22DRAFT_1114140</name>
</gene>
<dbReference type="Proteomes" id="UP000790709">
    <property type="component" value="Unassembled WGS sequence"/>
</dbReference>
<accession>A0ACB8B911</accession>
<evidence type="ECO:0000313" key="1">
    <source>
        <dbReference type="EMBL" id="KAH7921969.1"/>
    </source>
</evidence>
<comment type="caution">
    <text evidence="1">The sequence shown here is derived from an EMBL/GenBank/DDBJ whole genome shotgun (WGS) entry which is preliminary data.</text>
</comment>
<name>A0ACB8B911_9AGAM</name>
<keyword evidence="2" id="KW-1185">Reference proteome</keyword>
<protein>
    <submittedName>
        <fullName evidence="1">NAD(P)-binding protein</fullName>
    </submittedName>
</protein>
<proteinExistence type="predicted"/>
<reference evidence="1" key="1">
    <citation type="journal article" date="2021" name="New Phytol.">
        <title>Evolutionary innovations through gain and loss of genes in the ectomycorrhizal Boletales.</title>
        <authorList>
            <person name="Wu G."/>
            <person name="Miyauchi S."/>
            <person name="Morin E."/>
            <person name="Kuo A."/>
            <person name="Drula E."/>
            <person name="Varga T."/>
            <person name="Kohler A."/>
            <person name="Feng B."/>
            <person name="Cao Y."/>
            <person name="Lipzen A."/>
            <person name="Daum C."/>
            <person name="Hundley H."/>
            <person name="Pangilinan J."/>
            <person name="Johnson J."/>
            <person name="Barry K."/>
            <person name="LaButti K."/>
            <person name="Ng V."/>
            <person name="Ahrendt S."/>
            <person name="Min B."/>
            <person name="Choi I.G."/>
            <person name="Park H."/>
            <person name="Plett J.M."/>
            <person name="Magnuson J."/>
            <person name="Spatafora J.W."/>
            <person name="Nagy L.G."/>
            <person name="Henrissat B."/>
            <person name="Grigoriev I.V."/>
            <person name="Yang Z.L."/>
            <person name="Xu J."/>
            <person name="Martin F.M."/>
        </authorList>
    </citation>
    <scope>NUCLEOTIDE SEQUENCE</scope>
    <source>
        <strain evidence="1">KUC20120723A-06</strain>
    </source>
</reference>
<dbReference type="EMBL" id="MU266504">
    <property type="protein sequence ID" value="KAH7921969.1"/>
    <property type="molecule type" value="Genomic_DNA"/>
</dbReference>
<evidence type="ECO:0000313" key="2">
    <source>
        <dbReference type="Proteomes" id="UP000790709"/>
    </source>
</evidence>